<proteinExistence type="predicted"/>
<dbReference type="OMA" id="LAYDSAC"/>
<reference evidence="2 3" key="1">
    <citation type="journal article" date="2019" name="J. Hered.">
        <title>An Improved Genome Assembly for Drosophila navojoa, the Basal Species in the mojavensis Cluster.</title>
        <authorList>
            <person name="Vanderlinde T."/>
            <person name="Dupim E.G."/>
            <person name="Nazario-Yepiz N.O."/>
            <person name="Carvalho A.B."/>
        </authorList>
    </citation>
    <scope>NUCLEOTIDE SEQUENCE [LARGE SCALE GENOMIC DNA]</scope>
    <source>
        <strain evidence="2">Navoj_Jal97</strain>
        <tissue evidence="2">Whole organism</tissue>
    </source>
</reference>
<organism evidence="2 3">
    <name type="scientific">Drosophila navojoa</name>
    <name type="common">Fruit fly</name>
    <dbReference type="NCBI Taxonomy" id="7232"/>
    <lineage>
        <taxon>Eukaryota</taxon>
        <taxon>Metazoa</taxon>
        <taxon>Ecdysozoa</taxon>
        <taxon>Arthropoda</taxon>
        <taxon>Hexapoda</taxon>
        <taxon>Insecta</taxon>
        <taxon>Pterygota</taxon>
        <taxon>Neoptera</taxon>
        <taxon>Endopterygota</taxon>
        <taxon>Diptera</taxon>
        <taxon>Brachycera</taxon>
        <taxon>Muscomorpha</taxon>
        <taxon>Ephydroidea</taxon>
        <taxon>Drosophilidae</taxon>
        <taxon>Drosophila</taxon>
    </lineage>
</organism>
<evidence type="ECO:0000256" key="1">
    <source>
        <dbReference type="SAM" id="MobiDB-lite"/>
    </source>
</evidence>
<comment type="caution">
    <text evidence="2">The sequence shown here is derived from an EMBL/GenBank/DDBJ whole genome shotgun (WGS) entry which is preliminary data.</text>
</comment>
<accession>A0A484B0G5</accession>
<evidence type="ECO:0000313" key="2">
    <source>
        <dbReference type="EMBL" id="TDG41315.1"/>
    </source>
</evidence>
<feature type="compositionally biased region" description="Low complexity" evidence="1">
    <location>
        <begin position="101"/>
        <end position="124"/>
    </location>
</feature>
<dbReference type="Proteomes" id="UP000295192">
    <property type="component" value="Unassembled WGS sequence"/>
</dbReference>
<feature type="region of interest" description="Disordered" evidence="1">
    <location>
        <begin position="101"/>
        <end position="135"/>
    </location>
</feature>
<dbReference type="EMBL" id="LSRL02000372">
    <property type="protein sequence ID" value="TDG41315.1"/>
    <property type="molecule type" value="Genomic_DNA"/>
</dbReference>
<evidence type="ECO:0000313" key="3">
    <source>
        <dbReference type="Proteomes" id="UP000295192"/>
    </source>
</evidence>
<feature type="region of interest" description="Disordered" evidence="1">
    <location>
        <begin position="201"/>
        <end position="243"/>
    </location>
</feature>
<dbReference type="AlphaFoldDB" id="A0A484B0G5"/>
<gene>
    <name evidence="2" type="ORF">AWZ03_012265</name>
</gene>
<feature type="compositionally biased region" description="Acidic residues" evidence="1">
    <location>
        <begin position="212"/>
        <end position="233"/>
    </location>
</feature>
<name>A0A484B0G5_DRONA</name>
<protein>
    <submittedName>
        <fullName evidence="2">Uncharacterized protein</fullName>
    </submittedName>
</protein>
<sequence length="345" mass="38278">MNKANKMLNELVPKDNDVHHRLSPELNVSRLSLLYTERADVPALRDSIYHIDSFVLGAPKSAIFVGLQNDFLCDFAYSLEHEQRKQLDEQLQQQYANQDYNHLEPSNSNSNSNDSNGSNASNSSQDCNYEAQQQQVAPVRVDYDCDYECDYDYDYDCPSNNGPDRRLAYDSACHYKPEQAAQLGEPVQLEAEGNVEQLRAEEHQHAAAAAAEEGDEEEEEAEEEQEEDDEYDDGIGFSCDSDSATVPEDDEFVLVAGHCMALTGARLELPSSSNSYTSSLQCSTPTGTACSSTSTEMDAILPQLTPPPPPAPLQVQQLQLQQLEATGGKAKPKARRGLKFFHKII</sequence>
<keyword evidence="3" id="KW-1185">Reference proteome</keyword>
<feature type="compositionally biased region" description="Polar residues" evidence="1">
    <location>
        <begin position="125"/>
        <end position="135"/>
    </location>
</feature>